<dbReference type="CDD" id="cd00637">
    <property type="entry name" value="7tm_classA_rhodopsin-like"/>
    <property type="match status" value="1"/>
</dbReference>
<keyword evidence="5" id="KW-0807">Transducer</keyword>
<keyword evidence="5" id="KW-0297">G-protein coupled receptor</keyword>
<evidence type="ECO:0000256" key="4">
    <source>
        <dbReference type="ARBA" id="ARBA00023136"/>
    </source>
</evidence>
<evidence type="ECO:0000313" key="9">
    <source>
        <dbReference type="RefSeq" id="XP_022098661.1"/>
    </source>
</evidence>
<dbReference type="PANTHER" id="PTHR45698">
    <property type="entry name" value="TRACE AMINE-ASSOCIATED RECEPTOR 19N-RELATED"/>
    <property type="match status" value="1"/>
</dbReference>
<dbReference type="InterPro" id="IPR000276">
    <property type="entry name" value="GPCR_Rhodpsn"/>
</dbReference>
<dbReference type="GeneID" id="110983602"/>
<dbReference type="Pfam" id="PF00001">
    <property type="entry name" value="7tm_1"/>
    <property type="match status" value="1"/>
</dbReference>
<keyword evidence="5" id="KW-0675">Receptor</keyword>
<dbReference type="OrthoDB" id="9447539at2759"/>
<gene>
    <name evidence="9" type="primary">LOC110983602</name>
</gene>
<feature type="transmembrane region" description="Helical" evidence="6">
    <location>
        <begin position="150"/>
        <end position="171"/>
    </location>
</feature>
<dbReference type="Gene3D" id="1.20.1070.10">
    <property type="entry name" value="Rhodopsin 7-helix transmembrane proteins"/>
    <property type="match status" value="1"/>
</dbReference>
<feature type="domain" description="G-protein coupled receptors family 1 profile" evidence="7">
    <location>
        <begin position="15"/>
        <end position="202"/>
    </location>
</feature>
<evidence type="ECO:0000256" key="3">
    <source>
        <dbReference type="ARBA" id="ARBA00022989"/>
    </source>
</evidence>
<protein>
    <submittedName>
        <fullName evidence="9">Galanin receptor type 2-like</fullName>
    </submittedName>
</protein>
<sequence>MPFTPLKPDFHVFVASTLNLVVLTAERYVAIMYPFKYLTHFRKKQVVVMLTVWSVAILYKSHNAFYYTIEDETCKFRNLSKEASIAMGTTAFFFEYLNPLIFMSFCYVHIIHQLKKSSSIVNPESSSNQQSDNSMSGSLLRARRNTLKTFFIVFVTYTICWSPNQIAFFVFNFGLPLNFQGVFYNMSMVLVQLNTCVNPIIYAFKYRQFQNSLRVLFKPCLPNLPLRVDQQLASTISSRLQPLKSQKMRAKSQEMRENS</sequence>
<evidence type="ECO:0000256" key="1">
    <source>
        <dbReference type="ARBA" id="ARBA00004370"/>
    </source>
</evidence>
<dbReference type="OMA" id="LIFMSFC"/>
<organism evidence="8 9">
    <name type="scientific">Acanthaster planci</name>
    <name type="common">Crown-of-thorns starfish</name>
    <dbReference type="NCBI Taxonomy" id="133434"/>
    <lineage>
        <taxon>Eukaryota</taxon>
        <taxon>Metazoa</taxon>
        <taxon>Echinodermata</taxon>
        <taxon>Eleutherozoa</taxon>
        <taxon>Asterozoa</taxon>
        <taxon>Asteroidea</taxon>
        <taxon>Valvatacea</taxon>
        <taxon>Valvatida</taxon>
        <taxon>Acanthasteridae</taxon>
        <taxon>Acanthaster</taxon>
    </lineage>
</organism>
<keyword evidence="3 6" id="KW-1133">Transmembrane helix</keyword>
<dbReference type="SUPFAM" id="SSF81321">
    <property type="entry name" value="Family A G protein-coupled receptor-like"/>
    <property type="match status" value="1"/>
</dbReference>
<name>A0A8B7Z5P8_ACAPL</name>
<dbReference type="GO" id="GO:0004930">
    <property type="term" value="F:G protein-coupled receptor activity"/>
    <property type="evidence" value="ECO:0007669"/>
    <property type="project" value="UniProtKB-KW"/>
</dbReference>
<proteinExistence type="inferred from homology"/>
<keyword evidence="2 5" id="KW-0812">Transmembrane</keyword>
<dbReference type="InterPro" id="IPR017452">
    <property type="entry name" value="GPCR_Rhodpsn_7TM"/>
</dbReference>
<reference evidence="9" key="1">
    <citation type="submission" date="2025-08" db="UniProtKB">
        <authorList>
            <consortium name="RefSeq"/>
        </authorList>
    </citation>
    <scope>IDENTIFICATION</scope>
</reference>
<evidence type="ECO:0000256" key="5">
    <source>
        <dbReference type="RuleBase" id="RU000688"/>
    </source>
</evidence>
<feature type="transmembrane region" description="Helical" evidence="6">
    <location>
        <begin position="12"/>
        <end position="35"/>
    </location>
</feature>
<dbReference type="PROSITE" id="PS00237">
    <property type="entry name" value="G_PROTEIN_RECEP_F1_1"/>
    <property type="match status" value="1"/>
</dbReference>
<feature type="transmembrane region" description="Helical" evidence="6">
    <location>
        <begin position="183"/>
        <end position="204"/>
    </location>
</feature>
<comment type="subcellular location">
    <subcellularLocation>
        <location evidence="1">Membrane</location>
    </subcellularLocation>
</comment>
<dbReference type="PANTHER" id="PTHR45698:SF1">
    <property type="entry name" value="TRACE AMINE-ASSOCIATED RECEPTOR 13C-LIKE"/>
    <property type="match status" value="1"/>
</dbReference>
<evidence type="ECO:0000256" key="2">
    <source>
        <dbReference type="ARBA" id="ARBA00022692"/>
    </source>
</evidence>
<dbReference type="KEGG" id="aplc:110983602"/>
<dbReference type="PRINTS" id="PR00237">
    <property type="entry name" value="GPCRRHODOPSN"/>
</dbReference>
<comment type="similarity">
    <text evidence="5">Belongs to the G-protein coupled receptor 1 family.</text>
</comment>
<dbReference type="GO" id="GO:0016020">
    <property type="term" value="C:membrane"/>
    <property type="evidence" value="ECO:0007669"/>
    <property type="project" value="UniProtKB-SubCell"/>
</dbReference>
<feature type="transmembrane region" description="Helical" evidence="6">
    <location>
        <begin position="85"/>
        <end position="108"/>
    </location>
</feature>
<keyword evidence="4 6" id="KW-0472">Membrane</keyword>
<evidence type="ECO:0000259" key="7">
    <source>
        <dbReference type="PROSITE" id="PS50262"/>
    </source>
</evidence>
<accession>A0A8B7Z5P8</accession>
<dbReference type="Proteomes" id="UP000694845">
    <property type="component" value="Unplaced"/>
</dbReference>
<dbReference type="AlphaFoldDB" id="A0A8B7Z5P8"/>
<feature type="transmembrane region" description="Helical" evidence="6">
    <location>
        <begin position="47"/>
        <end position="65"/>
    </location>
</feature>
<evidence type="ECO:0000256" key="6">
    <source>
        <dbReference type="SAM" id="Phobius"/>
    </source>
</evidence>
<keyword evidence="8" id="KW-1185">Reference proteome</keyword>
<evidence type="ECO:0000313" key="8">
    <source>
        <dbReference type="Proteomes" id="UP000694845"/>
    </source>
</evidence>
<dbReference type="RefSeq" id="XP_022098661.1">
    <property type="nucleotide sequence ID" value="XM_022242969.1"/>
</dbReference>
<dbReference type="PROSITE" id="PS50262">
    <property type="entry name" value="G_PROTEIN_RECEP_F1_2"/>
    <property type="match status" value="1"/>
</dbReference>